<evidence type="ECO:0000256" key="2">
    <source>
        <dbReference type="ARBA" id="ARBA00010663"/>
    </source>
</evidence>
<dbReference type="PRINTS" id="PR01012">
    <property type="entry name" value="NRPEPTIDEYR"/>
</dbReference>
<feature type="domain" description="G-protein coupled receptors family 1 profile" evidence="12">
    <location>
        <begin position="127"/>
        <end position="390"/>
    </location>
</feature>
<protein>
    <submittedName>
        <fullName evidence="14">RYamide receptor</fullName>
    </submittedName>
</protein>
<dbReference type="OrthoDB" id="10053194at2759"/>
<dbReference type="AlphaFoldDB" id="A0A8B7PPJ5"/>
<dbReference type="Proteomes" id="UP000694843">
    <property type="component" value="Unplaced"/>
</dbReference>
<evidence type="ECO:0000313" key="14">
    <source>
        <dbReference type="RefSeq" id="XP_018027232.2"/>
    </source>
</evidence>
<dbReference type="SUPFAM" id="SSF81321">
    <property type="entry name" value="Family A G protein-coupled receptor-like"/>
    <property type="match status" value="1"/>
</dbReference>
<dbReference type="Gene3D" id="1.20.1070.10">
    <property type="entry name" value="Rhodopsin 7-helix transmembrane proteins"/>
    <property type="match status" value="1"/>
</dbReference>
<dbReference type="GO" id="GO:0004983">
    <property type="term" value="F:neuropeptide Y receptor activity"/>
    <property type="evidence" value="ECO:0007669"/>
    <property type="project" value="InterPro"/>
</dbReference>
<accession>A0A8B7PPJ5</accession>
<dbReference type="RefSeq" id="XP_018027232.2">
    <property type="nucleotide sequence ID" value="XM_018171743.2"/>
</dbReference>
<organism evidence="13 14">
    <name type="scientific">Hyalella azteca</name>
    <name type="common">Amphipod</name>
    <dbReference type="NCBI Taxonomy" id="294128"/>
    <lineage>
        <taxon>Eukaryota</taxon>
        <taxon>Metazoa</taxon>
        <taxon>Ecdysozoa</taxon>
        <taxon>Arthropoda</taxon>
        <taxon>Crustacea</taxon>
        <taxon>Multicrustacea</taxon>
        <taxon>Malacostraca</taxon>
        <taxon>Eumalacostraca</taxon>
        <taxon>Peracarida</taxon>
        <taxon>Amphipoda</taxon>
        <taxon>Senticaudata</taxon>
        <taxon>Talitrida</taxon>
        <taxon>Talitroidea</taxon>
        <taxon>Hyalellidae</taxon>
        <taxon>Hyalella</taxon>
    </lineage>
</organism>
<feature type="transmembrane region" description="Helical" evidence="11">
    <location>
        <begin position="369"/>
        <end position="393"/>
    </location>
</feature>
<keyword evidence="7 11" id="KW-0472">Membrane</keyword>
<dbReference type="GeneID" id="108682554"/>
<keyword evidence="6 10" id="KW-0297">G-protein coupled receptor</keyword>
<feature type="transmembrane region" description="Helical" evidence="11">
    <location>
        <begin position="108"/>
        <end position="135"/>
    </location>
</feature>
<evidence type="ECO:0000313" key="13">
    <source>
        <dbReference type="Proteomes" id="UP000694843"/>
    </source>
</evidence>
<reference evidence="14" key="1">
    <citation type="submission" date="2025-08" db="UniProtKB">
        <authorList>
            <consortium name="RefSeq"/>
        </authorList>
    </citation>
    <scope>IDENTIFICATION</scope>
    <source>
        <tissue evidence="14">Whole organism</tissue>
    </source>
</reference>
<comment type="similarity">
    <text evidence="2 10">Belongs to the G-protein coupled receptor 1 family.</text>
</comment>
<feature type="transmembrane region" description="Helical" evidence="11">
    <location>
        <begin position="147"/>
        <end position="177"/>
    </location>
</feature>
<feature type="transmembrane region" description="Helical" evidence="11">
    <location>
        <begin position="189"/>
        <end position="207"/>
    </location>
</feature>
<keyword evidence="9 10" id="KW-0807">Transducer</keyword>
<dbReference type="OMA" id="EMCITVI"/>
<sequence>MESLEDIRYMRWHQLSCNASRIATATLNSCNMQRWNHTSPTPTVSFNYSFTSSFENISLEDFSCSGQIKTPNLSDMLNFACDKCSPLQEPQVKELWRQGICQHPSSTIFNVVVFCLYVAVLVAAVIGNTLVVFVVGGTAKMRTVTNYFILNLAVGDLLMAIFCIPFTFATTIILQYWPFGAAMCVVLNYLQGVTVFVSAYSLVAISIDRYLAIIYPLRPRMTRLQARVIIWLVWVLAIVTTAPLAVFSQLKEPDDNYYKIYELKVCMEDWGEGSEQRQASYSATLMLLQYVLPVAVLIFTYTRIGIVVWGKKSLGETPARHDRIARSKRKMIKMMVVVVLVYTLCWLPFNVLMVVRSVKSSVDGWPGMIYLWTALHWLAMSHTCYNPIILCWMNNKFRSGFCYIGYHFPCLRRLVDSCFMTKRKEDLMRATTLTSTQGSSRRSRLIVTISLKDDSIIFKSRHCNGASTSTQDCQSNLGPRKFLNALEESSSDSRL</sequence>
<evidence type="ECO:0000256" key="11">
    <source>
        <dbReference type="SAM" id="Phobius"/>
    </source>
</evidence>
<gene>
    <name evidence="14" type="primary">LOC108682554</name>
</gene>
<evidence type="ECO:0000256" key="4">
    <source>
        <dbReference type="ARBA" id="ARBA00022692"/>
    </source>
</evidence>
<evidence type="ECO:0000256" key="3">
    <source>
        <dbReference type="ARBA" id="ARBA00022475"/>
    </source>
</evidence>
<evidence type="ECO:0000256" key="1">
    <source>
        <dbReference type="ARBA" id="ARBA00004651"/>
    </source>
</evidence>
<evidence type="ECO:0000256" key="9">
    <source>
        <dbReference type="ARBA" id="ARBA00023224"/>
    </source>
</evidence>
<dbReference type="InterPro" id="IPR017452">
    <property type="entry name" value="GPCR_Rhodpsn_7TM"/>
</dbReference>
<dbReference type="PROSITE" id="PS00237">
    <property type="entry name" value="G_PROTEIN_RECEP_F1_1"/>
    <property type="match status" value="1"/>
</dbReference>
<proteinExistence type="inferred from homology"/>
<keyword evidence="13" id="KW-1185">Reference proteome</keyword>
<dbReference type="FunFam" id="1.20.1070.10:FF:000291">
    <property type="entry name" value="Predicted protein"/>
    <property type="match status" value="1"/>
</dbReference>
<keyword evidence="3" id="KW-1003">Cell membrane</keyword>
<dbReference type="GO" id="GO:0005886">
    <property type="term" value="C:plasma membrane"/>
    <property type="evidence" value="ECO:0007669"/>
    <property type="project" value="UniProtKB-SubCell"/>
</dbReference>
<evidence type="ECO:0000256" key="7">
    <source>
        <dbReference type="ARBA" id="ARBA00023136"/>
    </source>
</evidence>
<keyword evidence="4 10" id="KW-0812">Transmembrane</keyword>
<dbReference type="KEGG" id="hazt:108682554"/>
<dbReference type="PROSITE" id="PS50262">
    <property type="entry name" value="G_PROTEIN_RECEP_F1_2"/>
    <property type="match status" value="1"/>
</dbReference>
<dbReference type="Pfam" id="PF00001">
    <property type="entry name" value="7tm_1"/>
    <property type="match status" value="1"/>
</dbReference>
<keyword evidence="5 11" id="KW-1133">Transmembrane helix</keyword>
<evidence type="ECO:0000256" key="6">
    <source>
        <dbReference type="ARBA" id="ARBA00023040"/>
    </source>
</evidence>
<feature type="transmembrane region" description="Helical" evidence="11">
    <location>
        <begin position="331"/>
        <end position="349"/>
    </location>
</feature>
<feature type="transmembrane region" description="Helical" evidence="11">
    <location>
        <begin position="290"/>
        <end position="310"/>
    </location>
</feature>
<evidence type="ECO:0000256" key="5">
    <source>
        <dbReference type="ARBA" id="ARBA00022989"/>
    </source>
</evidence>
<dbReference type="PANTHER" id="PTHR24238">
    <property type="entry name" value="G-PROTEIN COUPLED RECEPTOR"/>
    <property type="match status" value="1"/>
</dbReference>
<dbReference type="PRINTS" id="PR00237">
    <property type="entry name" value="GPCRRHODOPSN"/>
</dbReference>
<name>A0A8B7PPJ5_HYAAZ</name>
<dbReference type="InterPro" id="IPR000276">
    <property type="entry name" value="GPCR_Rhodpsn"/>
</dbReference>
<keyword evidence="8 10" id="KW-0675">Receptor</keyword>
<evidence type="ECO:0000259" key="12">
    <source>
        <dbReference type="PROSITE" id="PS50262"/>
    </source>
</evidence>
<comment type="subcellular location">
    <subcellularLocation>
        <location evidence="1">Cell membrane</location>
        <topology evidence="1">Multi-pass membrane protein</topology>
    </subcellularLocation>
</comment>
<evidence type="ECO:0000256" key="8">
    <source>
        <dbReference type="ARBA" id="ARBA00023170"/>
    </source>
</evidence>
<evidence type="ECO:0000256" key="10">
    <source>
        <dbReference type="RuleBase" id="RU000688"/>
    </source>
</evidence>
<dbReference type="PANTHER" id="PTHR24238:SF73">
    <property type="entry name" value="RYAMIDE RECEPTOR"/>
    <property type="match status" value="1"/>
</dbReference>
<feature type="transmembrane region" description="Helical" evidence="11">
    <location>
        <begin position="228"/>
        <end position="247"/>
    </location>
</feature>
<dbReference type="InterPro" id="IPR000611">
    <property type="entry name" value="NPY_rcpt"/>
</dbReference>